<evidence type="ECO:0000256" key="8">
    <source>
        <dbReference type="ARBA" id="ARBA00023136"/>
    </source>
</evidence>
<sequence>MGKPWIGFITSIARNLDYLVELRGNVDLCWLRTVVVAPLVEEVIFRGCILFHLQRQFSSCAGLCTGSAILFALSHFHHVIEKVYDGRSLKAAVLEVRHLAAACSVHSLCNAMGMPDFRSEFYLAGIRDGRRGRLVYASLLVCGVLLWLVLIGPATTLFGLSDSTVCRVCP</sequence>
<keyword evidence="7 13" id="KW-1133">Transmembrane helix</keyword>
<dbReference type="OrthoDB" id="271604at2759"/>
<keyword evidence="3" id="KW-0645">Protease</keyword>
<comment type="catalytic activity">
    <reaction evidence="10">
        <text>Hydrolyzes the peptide bond -P2-(S-farnesyl or geranylgeranyl)C-P1'-P2'-P3'-COOH where P1' and P2' are amino acids with aliphatic sidechains and P3' is any C-terminal residue.</text>
        <dbReference type="EC" id="3.4.26.1"/>
    </reaction>
</comment>
<dbReference type="GO" id="GO:0071586">
    <property type="term" value="P:CAAX-box protein processing"/>
    <property type="evidence" value="ECO:0007669"/>
    <property type="project" value="InterPro"/>
</dbReference>
<evidence type="ECO:0000313" key="16">
    <source>
        <dbReference type="Proteomes" id="UP000267029"/>
    </source>
</evidence>
<evidence type="ECO:0000256" key="5">
    <source>
        <dbReference type="ARBA" id="ARBA00022801"/>
    </source>
</evidence>
<keyword evidence="8 13" id="KW-0472">Membrane</keyword>
<keyword evidence="16" id="KW-1185">Reference proteome</keyword>
<dbReference type="GO" id="GO:0004222">
    <property type="term" value="F:metalloendopeptidase activity"/>
    <property type="evidence" value="ECO:0007669"/>
    <property type="project" value="InterPro"/>
</dbReference>
<evidence type="ECO:0000256" key="7">
    <source>
        <dbReference type="ARBA" id="ARBA00022989"/>
    </source>
</evidence>
<evidence type="ECO:0000256" key="12">
    <source>
        <dbReference type="ARBA" id="ARBA00049763"/>
    </source>
</evidence>
<evidence type="ECO:0000259" key="14">
    <source>
        <dbReference type="Pfam" id="PF02517"/>
    </source>
</evidence>
<dbReference type="GO" id="GO:0005789">
    <property type="term" value="C:endoplasmic reticulum membrane"/>
    <property type="evidence" value="ECO:0007669"/>
    <property type="project" value="UniProtKB-SubCell"/>
</dbReference>
<dbReference type="PANTHER" id="PTHR13046:SF0">
    <property type="entry name" value="CAAX PRENYL PROTEASE 2"/>
    <property type="match status" value="1"/>
</dbReference>
<feature type="transmembrane region" description="Helical" evidence="13">
    <location>
        <begin position="134"/>
        <end position="154"/>
    </location>
</feature>
<evidence type="ECO:0000256" key="2">
    <source>
        <dbReference type="ARBA" id="ARBA00006897"/>
    </source>
</evidence>
<feature type="domain" description="CAAX prenyl protease 2/Lysostaphin resistance protein A-like" evidence="14">
    <location>
        <begin position="29"/>
        <end position="112"/>
    </location>
</feature>
<evidence type="ECO:0000256" key="13">
    <source>
        <dbReference type="SAM" id="Phobius"/>
    </source>
</evidence>
<reference evidence="15 16" key="1">
    <citation type="submission" date="2018-10" db="EMBL/GenBank/DDBJ databases">
        <authorList>
            <consortium name="Pathogen Informatics"/>
        </authorList>
    </citation>
    <scope>NUCLEOTIDE SEQUENCE [LARGE SCALE GENOMIC DNA]</scope>
</reference>
<keyword evidence="6" id="KW-0256">Endoplasmic reticulum</keyword>
<dbReference type="Proteomes" id="UP000267029">
    <property type="component" value="Unassembled WGS sequence"/>
</dbReference>
<dbReference type="InterPro" id="IPR003675">
    <property type="entry name" value="Rce1/LyrA-like_dom"/>
</dbReference>
<evidence type="ECO:0000256" key="3">
    <source>
        <dbReference type="ARBA" id="ARBA00022670"/>
    </source>
</evidence>
<evidence type="ECO:0000256" key="1">
    <source>
        <dbReference type="ARBA" id="ARBA00004477"/>
    </source>
</evidence>
<dbReference type="PANTHER" id="PTHR13046">
    <property type="entry name" value="PROTEASE U48 CAAX PRENYL PROTEASE RCE1"/>
    <property type="match status" value="1"/>
</dbReference>
<dbReference type="EC" id="3.4.26.1" evidence="11"/>
<dbReference type="AlphaFoldDB" id="A0A0R3U7H8"/>
<keyword evidence="4 13" id="KW-0812">Transmembrane</keyword>
<proteinExistence type="inferred from homology"/>
<dbReference type="InterPro" id="IPR039731">
    <property type="entry name" value="Rce1"/>
</dbReference>
<evidence type="ECO:0000256" key="11">
    <source>
        <dbReference type="ARBA" id="ARBA00049729"/>
    </source>
</evidence>
<name>A0A0R3U7H8_MESCO</name>
<protein>
    <recommendedName>
        <fullName evidence="12">CAAX prenyl protease 2</fullName>
        <ecNumber evidence="11">3.4.26.1</ecNumber>
    </recommendedName>
    <alternativeName>
        <fullName evidence="9">Farnesylated proteins-converting enzyme 2</fullName>
    </alternativeName>
</protein>
<evidence type="ECO:0000256" key="9">
    <source>
        <dbReference type="ARBA" id="ARBA00032607"/>
    </source>
</evidence>
<gene>
    <name evidence="15" type="ORF">MCOS_LOCUS2780</name>
</gene>
<comment type="subcellular location">
    <subcellularLocation>
        <location evidence="1">Endoplasmic reticulum membrane</location>
        <topology evidence="1">Multi-pass membrane protein</topology>
    </subcellularLocation>
</comment>
<dbReference type="Pfam" id="PF02517">
    <property type="entry name" value="Rce1-like"/>
    <property type="match status" value="1"/>
</dbReference>
<accession>A0A0R3U7H8</accession>
<organism evidence="15 16">
    <name type="scientific">Mesocestoides corti</name>
    <name type="common">Flatworm</name>
    <dbReference type="NCBI Taxonomy" id="53468"/>
    <lineage>
        <taxon>Eukaryota</taxon>
        <taxon>Metazoa</taxon>
        <taxon>Spiralia</taxon>
        <taxon>Lophotrochozoa</taxon>
        <taxon>Platyhelminthes</taxon>
        <taxon>Cestoda</taxon>
        <taxon>Eucestoda</taxon>
        <taxon>Cyclophyllidea</taxon>
        <taxon>Mesocestoididae</taxon>
        <taxon>Mesocestoides</taxon>
    </lineage>
</organism>
<evidence type="ECO:0000313" key="15">
    <source>
        <dbReference type="EMBL" id="VDD76777.1"/>
    </source>
</evidence>
<dbReference type="EMBL" id="UXSR01000505">
    <property type="protein sequence ID" value="VDD76777.1"/>
    <property type="molecule type" value="Genomic_DNA"/>
</dbReference>
<comment type="similarity">
    <text evidence="2">Belongs to the peptidase U48 family.</text>
</comment>
<evidence type="ECO:0000256" key="6">
    <source>
        <dbReference type="ARBA" id="ARBA00022824"/>
    </source>
</evidence>
<dbReference type="STRING" id="53468.A0A0R3U7H8"/>
<evidence type="ECO:0000256" key="4">
    <source>
        <dbReference type="ARBA" id="ARBA00022692"/>
    </source>
</evidence>
<keyword evidence="5" id="KW-0378">Hydrolase</keyword>
<evidence type="ECO:0000256" key="10">
    <source>
        <dbReference type="ARBA" id="ARBA00047280"/>
    </source>
</evidence>